<evidence type="ECO:0000256" key="2">
    <source>
        <dbReference type="SAM" id="Phobius"/>
    </source>
</evidence>
<feature type="signal peptide" evidence="3">
    <location>
        <begin position="1"/>
        <end position="18"/>
    </location>
</feature>
<evidence type="ECO:0000313" key="6">
    <source>
        <dbReference type="Proteomes" id="UP000290608"/>
    </source>
</evidence>
<dbReference type="RefSeq" id="WP_073097846.1">
    <property type="nucleotide sequence ID" value="NZ_QOVL01000004.1"/>
</dbReference>
<dbReference type="AlphaFoldDB" id="A0A4Q0PP77"/>
<dbReference type="Pfam" id="PF13424">
    <property type="entry name" value="TPR_12"/>
    <property type="match status" value="1"/>
</dbReference>
<dbReference type="InterPro" id="IPR036890">
    <property type="entry name" value="HATPase_C_sf"/>
</dbReference>
<evidence type="ECO:0000313" key="5">
    <source>
        <dbReference type="EMBL" id="RXG32337.1"/>
    </source>
</evidence>
<dbReference type="STRING" id="1122159.SAMN02745246_01016"/>
<sequence length="593" mass="68479">MKLTLYIFLLLFSLQLQAQINLDSIVVLRKNQPQNAIIEIDKLLFSKRTADSLIPYLHKESGYAYQNLNDIDKAITLLEKAKNGFNPKTQAEQLMNVEIQLSNNFSRLNKQSEAIQYGNKALQRAEELKNKELVVKANDNMSYVYFKLGQLDKAISYLQVSKAYHLEHNNQAELSVNYNNLAILYRNKGDLQRCISYNQKSLAINRKLKDMASVAKSYNNLGIVYNQLNNTEKATSYFTKAISLNDSLKINNSNPLISLARLQHQQNDLQDEEKTLLKALELEEKTGRLDMQKSLYQSLLNNSLEQNNPLIAKSYQSIIERIDAELALRQKEENLQLIDTHKQLLENELKWREQQQRTMTYQWIALSVFLLALAFGIYFYQRQSKKDLVRQKERALLENKVLRSQMNPHFIFNALTAIQNTVMNKNPLDAASYIAKFAKLIRQNFDFVQKEWISLEEDLDALQNYMETQKFRFNHSFEYDILVQTQEAPGNLNIPPMLLQPFVENAIEHGLKKSDKPGKIVISVNQENEKCLHFTIEDNGKGYTPTSDNKLHATQIIKERLKIHNPSDATSFKIQSLGKNKGTRVAFSLSLKS</sequence>
<dbReference type="InterPro" id="IPR050640">
    <property type="entry name" value="Bact_2-comp_sensor_kinase"/>
</dbReference>
<dbReference type="PANTHER" id="PTHR34220">
    <property type="entry name" value="SENSOR HISTIDINE KINASE YPDA"/>
    <property type="match status" value="1"/>
</dbReference>
<dbReference type="InterPro" id="IPR019734">
    <property type="entry name" value="TPR_rpt"/>
</dbReference>
<evidence type="ECO:0000256" key="1">
    <source>
        <dbReference type="PROSITE-ProRule" id="PRU00339"/>
    </source>
</evidence>
<accession>A0A4Q0PP77</accession>
<dbReference type="Pfam" id="PF06580">
    <property type="entry name" value="His_kinase"/>
    <property type="match status" value="1"/>
</dbReference>
<feature type="chain" id="PRO_5020975738" evidence="3">
    <location>
        <begin position="19"/>
        <end position="593"/>
    </location>
</feature>
<keyword evidence="2" id="KW-0812">Transmembrane</keyword>
<dbReference type="InterPro" id="IPR011990">
    <property type="entry name" value="TPR-like_helical_dom_sf"/>
</dbReference>
<dbReference type="Pfam" id="PF13181">
    <property type="entry name" value="TPR_8"/>
    <property type="match status" value="2"/>
</dbReference>
<dbReference type="Gene3D" id="1.25.40.10">
    <property type="entry name" value="Tetratricopeptide repeat domain"/>
    <property type="match status" value="2"/>
</dbReference>
<dbReference type="Gene3D" id="3.30.565.10">
    <property type="entry name" value="Histidine kinase-like ATPase, C-terminal domain"/>
    <property type="match status" value="1"/>
</dbReference>
<keyword evidence="2" id="KW-1133">Transmembrane helix</keyword>
<dbReference type="GO" id="GO:0016020">
    <property type="term" value="C:membrane"/>
    <property type="evidence" value="ECO:0007669"/>
    <property type="project" value="InterPro"/>
</dbReference>
<feature type="transmembrane region" description="Helical" evidence="2">
    <location>
        <begin position="361"/>
        <end position="380"/>
    </location>
</feature>
<evidence type="ECO:0000259" key="4">
    <source>
        <dbReference type="Pfam" id="PF06580"/>
    </source>
</evidence>
<keyword evidence="2" id="KW-0472">Membrane</keyword>
<dbReference type="PANTHER" id="PTHR34220:SF7">
    <property type="entry name" value="SENSOR HISTIDINE KINASE YPDA"/>
    <property type="match status" value="1"/>
</dbReference>
<dbReference type="SUPFAM" id="SSF55874">
    <property type="entry name" value="ATPase domain of HSP90 chaperone/DNA topoisomerase II/histidine kinase"/>
    <property type="match status" value="1"/>
</dbReference>
<keyword evidence="1" id="KW-0802">TPR repeat</keyword>
<dbReference type="SUPFAM" id="SSF48452">
    <property type="entry name" value="TPR-like"/>
    <property type="match status" value="1"/>
</dbReference>
<name>A0A4Q0PP77_9FLAO</name>
<dbReference type="PROSITE" id="PS50005">
    <property type="entry name" value="TPR"/>
    <property type="match status" value="1"/>
</dbReference>
<reference evidence="5 6" key="1">
    <citation type="submission" date="2018-07" db="EMBL/GenBank/DDBJ databases">
        <title>Leeuwenhoekiella genomics.</title>
        <authorList>
            <person name="Tahon G."/>
            <person name="Willems A."/>
        </authorList>
    </citation>
    <scope>NUCLEOTIDE SEQUENCE [LARGE SCALE GENOMIC DNA]</scope>
    <source>
        <strain evidence="5 6">LMG 1345</strain>
    </source>
</reference>
<dbReference type="Proteomes" id="UP000290608">
    <property type="component" value="Unassembled WGS sequence"/>
</dbReference>
<dbReference type="InterPro" id="IPR010559">
    <property type="entry name" value="Sig_transdc_His_kin_internal"/>
</dbReference>
<comment type="caution">
    <text evidence="5">The sequence shown here is derived from an EMBL/GenBank/DDBJ whole genome shotgun (WGS) entry which is preliminary data.</text>
</comment>
<feature type="domain" description="Signal transduction histidine kinase internal region" evidence="4">
    <location>
        <begin position="398"/>
        <end position="476"/>
    </location>
</feature>
<dbReference type="GO" id="GO:0000155">
    <property type="term" value="F:phosphorelay sensor kinase activity"/>
    <property type="evidence" value="ECO:0007669"/>
    <property type="project" value="InterPro"/>
</dbReference>
<evidence type="ECO:0000256" key="3">
    <source>
        <dbReference type="SAM" id="SignalP"/>
    </source>
</evidence>
<dbReference type="EMBL" id="QOVL01000004">
    <property type="protein sequence ID" value="RXG32337.1"/>
    <property type="molecule type" value="Genomic_DNA"/>
</dbReference>
<protein>
    <submittedName>
        <fullName evidence="5">Tetratricopeptide repeat protein</fullName>
    </submittedName>
</protein>
<dbReference type="SMART" id="SM00028">
    <property type="entry name" value="TPR"/>
    <property type="match status" value="6"/>
</dbReference>
<gene>
    <name evidence="5" type="ORF">DSL99_1143</name>
</gene>
<feature type="repeat" description="TPR" evidence="1">
    <location>
        <begin position="215"/>
        <end position="248"/>
    </location>
</feature>
<keyword evidence="3" id="KW-0732">Signal</keyword>
<dbReference type="PROSITE" id="PS50293">
    <property type="entry name" value="TPR_REGION"/>
    <property type="match status" value="1"/>
</dbReference>
<proteinExistence type="predicted"/>
<organism evidence="5 6">
    <name type="scientific">Leeuwenhoekiella marinoflava</name>
    <dbReference type="NCBI Taxonomy" id="988"/>
    <lineage>
        <taxon>Bacteria</taxon>
        <taxon>Pseudomonadati</taxon>
        <taxon>Bacteroidota</taxon>
        <taxon>Flavobacteriia</taxon>
        <taxon>Flavobacteriales</taxon>
        <taxon>Flavobacteriaceae</taxon>
        <taxon>Leeuwenhoekiella</taxon>
    </lineage>
</organism>